<comment type="pathway">
    <text evidence="2">Amino-acid biosynthesis; L-tryptophan biosynthesis; L-tryptophan from chorismate: step 4/5.</text>
</comment>
<dbReference type="PANTHER" id="PTHR22854">
    <property type="entry name" value="TRYPTOPHAN BIOSYNTHESIS PROTEIN"/>
    <property type="match status" value="1"/>
</dbReference>
<dbReference type="InterPro" id="IPR013798">
    <property type="entry name" value="Indole-3-glycerol_P_synth_dom"/>
</dbReference>
<dbReference type="InterPro" id="IPR011060">
    <property type="entry name" value="RibuloseP-bd_barrel"/>
</dbReference>
<evidence type="ECO:0000313" key="11">
    <source>
        <dbReference type="Proteomes" id="UP000292919"/>
    </source>
</evidence>
<keyword evidence="11" id="KW-1185">Reference proteome</keyword>
<evidence type="ECO:0000256" key="2">
    <source>
        <dbReference type="ARBA" id="ARBA00004696"/>
    </source>
</evidence>
<dbReference type="Gene3D" id="3.20.20.70">
    <property type="entry name" value="Aldolase class I"/>
    <property type="match status" value="1"/>
</dbReference>
<keyword evidence="4" id="KW-0028">Amino-acid biosynthesis</keyword>
<evidence type="ECO:0000313" key="10">
    <source>
        <dbReference type="EMBL" id="TBH81042.1"/>
    </source>
</evidence>
<evidence type="ECO:0000256" key="5">
    <source>
        <dbReference type="ARBA" id="ARBA00022793"/>
    </source>
</evidence>
<protein>
    <recommendedName>
        <fullName evidence="3">indole-3-glycerol-phosphate synthase</fullName>
        <ecNumber evidence="3">4.1.1.48</ecNumber>
    </recommendedName>
</protein>
<dbReference type="GO" id="GO:0004425">
    <property type="term" value="F:indole-3-glycerol-phosphate synthase activity"/>
    <property type="evidence" value="ECO:0007669"/>
    <property type="project" value="UniProtKB-EC"/>
</dbReference>
<dbReference type="RefSeq" id="WP_130957798.1">
    <property type="nucleotide sequence ID" value="NZ_JBHSHA010000020.1"/>
</dbReference>
<dbReference type="EMBL" id="SIXC01000003">
    <property type="protein sequence ID" value="TBH81042.1"/>
    <property type="molecule type" value="Genomic_DNA"/>
</dbReference>
<keyword evidence="6" id="KW-0822">Tryptophan biosynthesis</keyword>
<dbReference type="Proteomes" id="UP000292919">
    <property type="component" value="Unassembled WGS sequence"/>
</dbReference>
<reference evidence="10 11" key="1">
    <citation type="submission" date="2018-12" db="EMBL/GenBank/DDBJ databases">
        <title>First genome draft of Desulfovibrio legallis sp. nov.</title>
        <authorList>
            <person name="Ben Dhia O."/>
            <person name="Najjari A."/>
            <person name="Ferjani R."/>
            <person name="Fhoula I."/>
            <person name="Fardeau M.-L."/>
            <person name="Boudabbous A."/>
            <person name="Ouzari H.I."/>
        </authorList>
    </citation>
    <scope>NUCLEOTIDE SEQUENCE [LARGE SCALE GENOMIC DNA]</scope>
    <source>
        <strain evidence="10 11">H1T</strain>
    </source>
</reference>
<dbReference type="InterPro" id="IPR001468">
    <property type="entry name" value="Indole-3-GlycerolPSynthase_CS"/>
</dbReference>
<comment type="caution">
    <text evidence="10">The sequence shown here is derived from an EMBL/GenBank/DDBJ whole genome shotgun (WGS) entry which is preliminary data.</text>
</comment>
<evidence type="ECO:0000256" key="1">
    <source>
        <dbReference type="ARBA" id="ARBA00001633"/>
    </source>
</evidence>
<dbReference type="SUPFAM" id="SSF51366">
    <property type="entry name" value="Ribulose-phoshate binding barrel"/>
    <property type="match status" value="1"/>
</dbReference>
<dbReference type="GO" id="GO:0004640">
    <property type="term" value="F:phosphoribosylanthranilate isomerase activity"/>
    <property type="evidence" value="ECO:0007669"/>
    <property type="project" value="TreeGrafter"/>
</dbReference>
<dbReference type="InterPro" id="IPR013785">
    <property type="entry name" value="Aldolase_TIM"/>
</dbReference>
<feature type="domain" description="Indole-3-glycerol phosphate synthase" evidence="9">
    <location>
        <begin position="4"/>
        <end position="263"/>
    </location>
</feature>
<keyword evidence="8" id="KW-0456">Lyase</keyword>
<evidence type="ECO:0000256" key="3">
    <source>
        <dbReference type="ARBA" id="ARBA00012362"/>
    </source>
</evidence>
<dbReference type="PANTHER" id="PTHR22854:SF2">
    <property type="entry name" value="INDOLE-3-GLYCEROL-PHOSPHATE SYNTHASE"/>
    <property type="match status" value="1"/>
</dbReference>
<dbReference type="PROSITE" id="PS00614">
    <property type="entry name" value="IGPS"/>
    <property type="match status" value="1"/>
</dbReference>
<sequence length="283" mass="29502">MLLERFRAAKRDELAALRALEARGALPAPLAGSRPSFTAALTAPGREPLAVIAEYKRASPSRGVICEDLEVEDVAAAYHAAGAAALSILTEQAHFHGSLDYLARAAAPALYTGPRPPLLRKDFLCDPLQVRATAATPAAALLLIVRLTPDVALLRGLRELAESCGLEAVVEVFDATDLRLARESGARLIQVNARDLETLCVNRQVCLELIHAFPPQAGEVWIAASGLSRPEHLRAAADAGYTAALVGGALMEGGKPGAALRALLAPHVLPAPGASGQGGEACL</sequence>
<dbReference type="AlphaFoldDB" id="A0A6H3FCS2"/>
<proteinExistence type="predicted"/>
<organism evidence="10 11">
    <name type="scientific">Desulfovibrio legallii</name>
    <dbReference type="NCBI Taxonomy" id="571438"/>
    <lineage>
        <taxon>Bacteria</taxon>
        <taxon>Pseudomonadati</taxon>
        <taxon>Thermodesulfobacteriota</taxon>
        <taxon>Desulfovibrionia</taxon>
        <taxon>Desulfovibrionales</taxon>
        <taxon>Desulfovibrionaceae</taxon>
        <taxon>Desulfovibrio</taxon>
    </lineage>
</organism>
<evidence type="ECO:0000256" key="6">
    <source>
        <dbReference type="ARBA" id="ARBA00022822"/>
    </source>
</evidence>
<dbReference type="Pfam" id="PF00218">
    <property type="entry name" value="IGPS"/>
    <property type="match status" value="1"/>
</dbReference>
<dbReference type="InterPro" id="IPR045186">
    <property type="entry name" value="Indole-3-glycerol_P_synth"/>
</dbReference>
<gene>
    <name evidence="10" type="ORF">EB812_02820</name>
</gene>
<keyword evidence="5" id="KW-0210">Decarboxylase</keyword>
<evidence type="ECO:0000256" key="8">
    <source>
        <dbReference type="ARBA" id="ARBA00023239"/>
    </source>
</evidence>
<dbReference type="UniPathway" id="UPA00035">
    <property type="reaction ID" value="UER00043"/>
</dbReference>
<name>A0A6H3FCS2_9BACT</name>
<evidence type="ECO:0000256" key="7">
    <source>
        <dbReference type="ARBA" id="ARBA00023141"/>
    </source>
</evidence>
<comment type="catalytic activity">
    <reaction evidence="1">
        <text>1-(2-carboxyphenylamino)-1-deoxy-D-ribulose 5-phosphate + H(+) = (1S,2R)-1-C-(indol-3-yl)glycerol 3-phosphate + CO2 + H2O</text>
        <dbReference type="Rhea" id="RHEA:23476"/>
        <dbReference type="ChEBI" id="CHEBI:15377"/>
        <dbReference type="ChEBI" id="CHEBI:15378"/>
        <dbReference type="ChEBI" id="CHEBI:16526"/>
        <dbReference type="ChEBI" id="CHEBI:58613"/>
        <dbReference type="ChEBI" id="CHEBI:58866"/>
        <dbReference type="EC" id="4.1.1.48"/>
    </reaction>
</comment>
<keyword evidence="7" id="KW-0057">Aromatic amino acid biosynthesis</keyword>
<accession>A0A6H3FCS2</accession>
<evidence type="ECO:0000256" key="4">
    <source>
        <dbReference type="ARBA" id="ARBA00022605"/>
    </source>
</evidence>
<evidence type="ECO:0000259" key="9">
    <source>
        <dbReference type="Pfam" id="PF00218"/>
    </source>
</evidence>
<dbReference type="GO" id="GO:0000162">
    <property type="term" value="P:L-tryptophan biosynthetic process"/>
    <property type="evidence" value="ECO:0007669"/>
    <property type="project" value="UniProtKB-UniPathway"/>
</dbReference>
<dbReference type="CDD" id="cd00331">
    <property type="entry name" value="IGPS"/>
    <property type="match status" value="1"/>
</dbReference>
<dbReference type="EC" id="4.1.1.48" evidence="3"/>